<name>G0QTK8_ICHMU</name>
<dbReference type="PANTHER" id="PTHR44899">
    <property type="entry name" value="CAMK FAMILY PROTEIN KINASE"/>
    <property type="match status" value="1"/>
</dbReference>
<evidence type="ECO:0000256" key="2">
    <source>
        <dbReference type="ARBA" id="ARBA00022527"/>
    </source>
</evidence>
<dbReference type="AlphaFoldDB" id="G0QTK8"/>
<evidence type="ECO:0000256" key="4">
    <source>
        <dbReference type="ARBA" id="ARBA00022741"/>
    </source>
</evidence>
<dbReference type="InParanoid" id="G0QTK8"/>
<proteinExistence type="predicted"/>
<dbReference type="Pfam" id="PF00069">
    <property type="entry name" value="Pkinase"/>
    <property type="match status" value="2"/>
</dbReference>
<comment type="catalytic activity">
    <reaction evidence="8">
        <text>L-seryl-[protein] + ATP = O-phospho-L-seryl-[protein] + ADP + H(+)</text>
        <dbReference type="Rhea" id="RHEA:17989"/>
        <dbReference type="Rhea" id="RHEA-COMP:9863"/>
        <dbReference type="Rhea" id="RHEA-COMP:11604"/>
        <dbReference type="ChEBI" id="CHEBI:15378"/>
        <dbReference type="ChEBI" id="CHEBI:29999"/>
        <dbReference type="ChEBI" id="CHEBI:30616"/>
        <dbReference type="ChEBI" id="CHEBI:83421"/>
        <dbReference type="ChEBI" id="CHEBI:456216"/>
        <dbReference type="EC" id="2.7.11.1"/>
    </reaction>
</comment>
<dbReference type="GeneID" id="14907598"/>
<keyword evidence="3 11" id="KW-0808">Transferase</keyword>
<evidence type="ECO:0000256" key="9">
    <source>
        <dbReference type="SAM" id="Phobius"/>
    </source>
</evidence>
<feature type="domain" description="Protein kinase" evidence="10">
    <location>
        <begin position="1"/>
        <end position="256"/>
    </location>
</feature>
<dbReference type="PANTHER" id="PTHR44899:SF3">
    <property type="entry name" value="SERINE_THREONINE-PROTEIN KINASE NEK1"/>
    <property type="match status" value="1"/>
</dbReference>
<dbReference type="EMBL" id="GL983859">
    <property type="protein sequence ID" value="EGR31459.1"/>
    <property type="molecule type" value="Genomic_DNA"/>
</dbReference>
<dbReference type="RefSeq" id="XP_004034945.1">
    <property type="nucleotide sequence ID" value="XM_004034897.1"/>
</dbReference>
<dbReference type="InterPro" id="IPR051131">
    <property type="entry name" value="NEK_Ser/Thr_kinase_NIMA"/>
</dbReference>
<dbReference type="GO" id="GO:0016853">
    <property type="term" value="F:isomerase activity"/>
    <property type="evidence" value="ECO:0007669"/>
    <property type="project" value="UniProtKB-KW"/>
</dbReference>
<dbReference type="GO" id="GO:0106310">
    <property type="term" value="F:protein serine kinase activity"/>
    <property type="evidence" value="ECO:0007669"/>
    <property type="project" value="RHEA"/>
</dbReference>
<keyword evidence="12" id="KW-1185">Reference proteome</keyword>
<keyword evidence="4" id="KW-0547">Nucleotide-binding</keyword>
<reference evidence="11 12" key="1">
    <citation type="submission" date="2011-07" db="EMBL/GenBank/DDBJ databases">
        <authorList>
            <person name="Coyne R."/>
            <person name="Brami D."/>
            <person name="Johnson J."/>
            <person name="Hostetler J."/>
            <person name="Hannick L."/>
            <person name="Clark T."/>
            <person name="Cassidy-Hanley D."/>
            <person name="Inman J."/>
        </authorList>
    </citation>
    <scope>NUCLEOTIDE SEQUENCE [LARGE SCALE GENOMIC DNA]</scope>
    <source>
        <strain evidence="11 12">G5</strain>
    </source>
</reference>
<protein>
    <recommendedName>
        <fullName evidence="1">non-specific serine/threonine protein kinase</fullName>
        <ecNumber evidence="1">2.7.11.1</ecNumber>
    </recommendedName>
</protein>
<keyword evidence="6" id="KW-0067">ATP-binding</keyword>
<comment type="catalytic activity">
    <reaction evidence="7">
        <text>L-threonyl-[protein] + ATP = O-phospho-L-threonyl-[protein] + ADP + H(+)</text>
        <dbReference type="Rhea" id="RHEA:46608"/>
        <dbReference type="Rhea" id="RHEA-COMP:11060"/>
        <dbReference type="Rhea" id="RHEA-COMP:11605"/>
        <dbReference type="ChEBI" id="CHEBI:15378"/>
        <dbReference type="ChEBI" id="CHEBI:30013"/>
        <dbReference type="ChEBI" id="CHEBI:30616"/>
        <dbReference type="ChEBI" id="CHEBI:61977"/>
        <dbReference type="ChEBI" id="CHEBI:456216"/>
        <dbReference type="EC" id="2.7.11.1"/>
    </reaction>
</comment>
<dbReference type="GO" id="GO:0004674">
    <property type="term" value="F:protein serine/threonine kinase activity"/>
    <property type="evidence" value="ECO:0007669"/>
    <property type="project" value="UniProtKB-KW"/>
</dbReference>
<evidence type="ECO:0000256" key="7">
    <source>
        <dbReference type="ARBA" id="ARBA00047899"/>
    </source>
</evidence>
<evidence type="ECO:0000256" key="6">
    <source>
        <dbReference type="ARBA" id="ARBA00022840"/>
    </source>
</evidence>
<keyword evidence="2" id="KW-0723">Serine/threonine-protein kinase</keyword>
<dbReference type="OrthoDB" id="248923at2759"/>
<evidence type="ECO:0000313" key="11">
    <source>
        <dbReference type="EMBL" id="EGR31459.1"/>
    </source>
</evidence>
<keyword evidence="9" id="KW-0472">Membrane</keyword>
<keyword evidence="9" id="KW-1133">Transmembrane helix</keyword>
<dbReference type="eggNOG" id="KOG0589">
    <property type="taxonomic scope" value="Eukaryota"/>
</dbReference>
<dbReference type="InterPro" id="IPR000719">
    <property type="entry name" value="Prot_kinase_dom"/>
</dbReference>
<dbReference type="OMA" id="SEHCIAY"/>
<sequence>MQRKCLLKIKSKYQKNLKSYKNLNTQIQLNILILLLNLIIYIQLWNMQKEGIFKKRLHKLYFQENQIWKYAYDLIKAVQYLHQKNIIHRDIKTLNIFLTKDNLIKVIFYFVFKQILYKHISQVIQEYRKSYKQNKLYSVQEQELLYICHLNKFNNSHMIIKQFLFVKQLLFQTILKIDIWAIGVALYHVSCFETPFSGDNLIALGYNIVNNQPKPLPNIYSQELSNFIGKIIEKDPLKRPSAQQLVEYLEKNVQFLKDQNKIQHLVGKNDIKIEENQLSNNDLKNKEKLDKSIEKNDEKIQLKNEISNQLKSQSENNKKIKKSLFK</sequence>
<evidence type="ECO:0000256" key="8">
    <source>
        <dbReference type="ARBA" id="ARBA00048679"/>
    </source>
</evidence>
<keyword evidence="11" id="KW-0413">Isomerase</keyword>
<keyword evidence="5 11" id="KW-0418">Kinase</keyword>
<evidence type="ECO:0000256" key="1">
    <source>
        <dbReference type="ARBA" id="ARBA00012513"/>
    </source>
</evidence>
<evidence type="ECO:0000256" key="3">
    <source>
        <dbReference type="ARBA" id="ARBA00022679"/>
    </source>
</evidence>
<dbReference type="SMART" id="SM00220">
    <property type="entry name" value="S_TKc"/>
    <property type="match status" value="1"/>
</dbReference>
<dbReference type="InterPro" id="IPR008271">
    <property type="entry name" value="Ser/Thr_kinase_AS"/>
</dbReference>
<dbReference type="EC" id="2.7.11.1" evidence="1"/>
<evidence type="ECO:0000256" key="5">
    <source>
        <dbReference type="ARBA" id="ARBA00022777"/>
    </source>
</evidence>
<dbReference type="InterPro" id="IPR011009">
    <property type="entry name" value="Kinase-like_dom_sf"/>
</dbReference>
<dbReference type="Gene3D" id="1.10.510.10">
    <property type="entry name" value="Transferase(Phosphotransferase) domain 1"/>
    <property type="match status" value="1"/>
</dbReference>
<organism evidence="11 12">
    <name type="scientific">Ichthyophthirius multifiliis</name>
    <name type="common">White spot disease agent</name>
    <name type="synonym">Ich</name>
    <dbReference type="NCBI Taxonomy" id="5932"/>
    <lineage>
        <taxon>Eukaryota</taxon>
        <taxon>Sar</taxon>
        <taxon>Alveolata</taxon>
        <taxon>Ciliophora</taxon>
        <taxon>Intramacronucleata</taxon>
        <taxon>Oligohymenophorea</taxon>
        <taxon>Hymenostomatida</taxon>
        <taxon>Ophryoglenina</taxon>
        <taxon>Ichthyophthirius</taxon>
    </lineage>
</organism>
<evidence type="ECO:0000259" key="10">
    <source>
        <dbReference type="PROSITE" id="PS50011"/>
    </source>
</evidence>
<accession>G0QTK8</accession>
<gene>
    <name evidence="11" type="ORF">IMG5_109080</name>
</gene>
<dbReference type="PROSITE" id="PS00108">
    <property type="entry name" value="PROTEIN_KINASE_ST"/>
    <property type="match status" value="1"/>
</dbReference>
<dbReference type="Proteomes" id="UP000008983">
    <property type="component" value="Unassembled WGS sequence"/>
</dbReference>
<keyword evidence="9" id="KW-0812">Transmembrane</keyword>
<dbReference type="SUPFAM" id="SSF56112">
    <property type="entry name" value="Protein kinase-like (PK-like)"/>
    <property type="match status" value="1"/>
</dbReference>
<dbReference type="PROSITE" id="PS50011">
    <property type="entry name" value="PROTEIN_KINASE_DOM"/>
    <property type="match status" value="1"/>
</dbReference>
<dbReference type="GO" id="GO:0005524">
    <property type="term" value="F:ATP binding"/>
    <property type="evidence" value="ECO:0007669"/>
    <property type="project" value="UniProtKB-KW"/>
</dbReference>
<dbReference type="STRING" id="857967.G0QTK8"/>
<evidence type="ECO:0000313" key="12">
    <source>
        <dbReference type="Proteomes" id="UP000008983"/>
    </source>
</evidence>
<feature type="transmembrane region" description="Helical" evidence="9">
    <location>
        <begin position="27"/>
        <end position="46"/>
    </location>
</feature>